<dbReference type="InterPro" id="IPR036291">
    <property type="entry name" value="NAD(P)-bd_dom_sf"/>
</dbReference>
<dbReference type="PANTHER" id="PTHR43677">
    <property type="entry name" value="SHORT-CHAIN DEHYDROGENASE/REDUCTASE"/>
    <property type="match status" value="1"/>
</dbReference>
<reference evidence="2 3" key="1">
    <citation type="submission" date="2020-09" db="EMBL/GenBank/DDBJ databases">
        <title>Actinomycete isolated from the Camponotus japonicus Mayr.</title>
        <authorList>
            <person name="Gong X."/>
        </authorList>
    </citation>
    <scope>NUCLEOTIDE SEQUENCE [LARGE SCALE GENOMIC DNA]</scope>
    <source>
        <strain evidence="2 3">2C-HV3</strain>
    </source>
</reference>
<dbReference type="InterPro" id="IPR011032">
    <property type="entry name" value="GroES-like_sf"/>
</dbReference>
<dbReference type="SUPFAM" id="SSF51735">
    <property type="entry name" value="NAD(P)-binding Rossmann-fold domains"/>
    <property type="match status" value="1"/>
</dbReference>
<dbReference type="Gene3D" id="3.90.180.10">
    <property type="entry name" value="Medium-chain alcohol dehydrogenases, catalytic domain"/>
    <property type="match status" value="2"/>
</dbReference>
<gene>
    <name evidence="2" type="ORF">IEQ31_03725</name>
</gene>
<dbReference type="EMBL" id="JACXRZ010000003">
    <property type="protein sequence ID" value="MBD3142296.1"/>
    <property type="molecule type" value="Genomic_DNA"/>
</dbReference>
<evidence type="ECO:0000259" key="1">
    <source>
        <dbReference type="Pfam" id="PF00107"/>
    </source>
</evidence>
<dbReference type="Gene3D" id="3.40.50.720">
    <property type="entry name" value="NAD(P)-binding Rossmann-like Domain"/>
    <property type="match status" value="1"/>
</dbReference>
<organism evidence="2 3">
    <name type="scientific">Microbispora bryophytorum subsp. camponoti</name>
    <dbReference type="NCBI Taxonomy" id="1677852"/>
    <lineage>
        <taxon>Bacteria</taxon>
        <taxon>Bacillati</taxon>
        <taxon>Actinomycetota</taxon>
        <taxon>Actinomycetes</taxon>
        <taxon>Streptosporangiales</taxon>
        <taxon>Streptosporangiaceae</taxon>
        <taxon>Microbispora</taxon>
    </lineage>
</organism>
<dbReference type="Proteomes" id="UP000653231">
    <property type="component" value="Unassembled WGS sequence"/>
</dbReference>
<evidence type="ECO:0000313" key="2">
    <source>
        <dbReference type="EMBL" id="MBD3142296.1"/>
    </source>
</evidence>
<accession>A0ABR8KU64</accession>
<dbReference type="Pfam" id="PF00107">
    <property type="entry name" value="ADH_zinc_N"/>
    <property type="match status" value="1"/>
</dbReference>
<dbReference type="InterPro" id="IPR051397">
    <property type="entry name" value="Zn-ADH-like_protein"/>
</dbReference>
<dbReference type="PANTHER" id="PTHR43677:SF11">
    <property type="entry name" value="ZINC-CONTAINING ALCOHOL DEHYDROGENASE"/>
    <property type="match status" value="1"/>
</dbReference>
<dbReference type="RefSeq" id="WP_191050128.1">
    <property type="nucleotide sequence ID" value="NZ_JACXRZ010000003.1"/>
</dbReference>
<dbReference type="InterPro" id="IPR013149">
    <property type="entry name" value="ADH-like_C"/>
</dbReference>
<keyword evidence="3" id="KW-1185">Reference proteome</keyword>
<proteinExistence type="predicted"/>
<name>A0ABR8KU64_9ACTN</name>
<dbReference type="SUPFAM" id="SSF50129">
    <property type="entry name" value="GroES-like"/>
    <property type="match status" value="1"/>
</dbReference>
<sequence>MKAAVLHEAGGVPRYEDFPDPVAADGEVIIDVKAVAVENVDKAIAAGTHYAGEKYIGRFPVIPAFDGVGALPDGTLVGFGGIRLPYGALAEKTVVPQGSYVPIPEGVDPAVASVMASAVTAMSMEAAAGFVPGETVLVLGATGVAGRLAVKVARLLGAGRIVATGRDDHQLREVRAIGADAVINTAVSDEALARAYLDARGDGYDVVLDYLWGRPSEILLRALVPRSFAFGKPTRVVQIGESAGAELTLAASSLRTSGAEIYGAAKGLDPRTMEEVYQRIVTWTRSGELTFDMEKVPLSDIETAWQRTNLKGRRLVVMP</sequence>
<evidence type="ECO:0000313" key="3">
    <source>
        <dbReference type="Proteomes" id="UP000653231"/>
    </source>
</evidence>
<comment type="caution">
    <text evidence="2">The sequence shown here is derived from an EMBL/GenBank/DDBJ whole genome shotgun (WGS) entry which is preliminary data.</text>
</comment>
<feature type="domain" description="Alcohol dehydrogenase-like C-terminal" evidence="1">
    <location>
        <begin position="146"/>
        <end position="211"/>
    </location>
</feature>
<protein>
    <submittedName>
        <fullName evidence="2">Zinc-binding alcohol dehydrogenase family protein</fullName>
    </submittedName>
</protein>